<evidence type="ECO:0000313" key="4">
    <source>
        <dbReference type="Proteomes" id="UP000295345"/>
    </source>
</evidence>
<evidence type="ECO:0000256" key="2">
    <source>
        <dbReference type="SAM" id="MobiDB-lite"/>
    </source>
</evidence>
<dbReference type="EMBL" id="SMKI01000036">
    <property type="protein sequence ID" value="TDC78268.1"/>
    <property type="molecule type" value="Genomic_DNA"/>
</dbReference>
<dbReference type="GO" id="GO:0051607">
    <property type="term" value="P:defense response to virus"/>
    <property type="evidence" value="ECO:0007669"/>
    <property type="project" value="UniProtKB-KW"/>
</dbReference>
<keyword evidence="1" id="KW-0051">Antiviral defense</keyword>
<dbReference type="GO" id="GO:0003723">
    <property type="term" value="F:RNA binding"/>
    <property type="evidence" value="ECO:0007669"/>
    <property type="project" value="InterPro"/>
</dbReference>
<protein>
    <submittedName>
        <fullName evidence="3">Type I-E CRISPR-associated protein Cas5/CasD</fullName>
    </submittedName>
</protein>
<reference evidence="3 4" key="1">
    <citation type="submission" date="2019-03" db="EMBL/GenBank/DDBJ databases">
        <title>Draft genome sequences of novel Actinobacteria.</title>
        <authorList>
            <person name="Sahin N."/>
            <person name="Ay H."/>
            <person name="Saygin H."/>
        </authorList>
    </citation>
    <scope>NUCLEOTIDE SEQUENCE [LARGE SCALE GENOMIC DNA]</scope>
    <source>
        <strain evidence="3 4">DSM 41900</strain>
    </source>
</reference>
<dbReference type="CDD" id="cd09756">
    <property type="entry name" value="Cas5_I-E"/>
    <property type="match status" value="1"/>
</dbReference>
<proteinExistence type="predicted"/>
<dbReference type="AlphaFoldDB" id="A0A4R4TK23"/>
<dbReference type="NCBIfam" id="TIGR01868">
    <property type="entry name" value="casD_Cas5e"/>
    <property type="match status" value="1"/>
</dbReference>
<dbReference type="InterPro" id="IPR021124">
    <property type="entry name" value="CRISPR-assoc_prot_Cas5"/>
</dbReference>
<dbReference type="Proteomes" id="UP000295345">
    <property type="component" value="Unassembled WGS sequence"/>
</dbReference>
<feature type="region of interest" description="Disordered" evidence="2">
    <location>
        <begin position="83"/>
        <end position="107"/>
    </location>
</feature>
<evidence type="ECO:0000256" key="1">
    <source>
        <dbReference type="ARBA" id="ARBA00023118"/>
    </source>
</evidence>
<sequence length="279" mass="30412">MNGFLLHLSAPMQSWGEHSAFTDRDSAAHPTRSGLIGMIAAALGITRADAVTDPVDGMVTHFGRLSRLRFTIRHDRIGTRMRDYHTVGGGYPPHRTAPTASGGRRKAGQGTIVSHRHYLADAAFTVAVTAPTDVDLLPECVQALETPRWPLHLGRRSCPPGALLVLGRDRPNPVADLLRLPLARPKPRSAKKDTEVTVKFTSDAPFGSDIPPTESSRAAVTTLNDEPVRLKPQDRVYRSRPSYTTSCTLPVDLCGGYGIDYLQAIDAYFNPSTPERTEP</sequence>
<organism evidence="3 4">
    <name type="scientific">Streptomyces hainanensis</name>
    <dbReference type="NCBI Taxonomy" id="402648"/>
    <lineage>
        <taxon>Bacteria</taxon>
        <taxon>Bacillati</taxon>
        <taxon>Actinomycetota</taxon>
        <taxon>Actinomycetes</taxon>
        <taxon>Kitasatosporales</taxon>
        <taxon>Streptomycetaceae</taxon>
        <taxon>Streptomyces</taxon>
    </lineage>
</organism>
<dbReference type="Gene3D" id="3.30.70.2660">
    <property type="match status" value="1"/>
</dbReference>
<dbReference type="RefSeq" id="WP_132816714.1">
    <property type="nucleotide sequence ID" value="NZ_SMKI01000036.1"/>
</dbReference>
<accession>A0A4R4TK23</accession>
<name>A0A4R4TK23_9ACTN</name>
<dbReference type="InterPro" id="IPR010147">
    <property type="entry name" value="CRISPR-assoc_prot_CasD"/>
</dbReference>
<keyword evidence="4" id="KW-1185">Reference proteome</keyword>
<dbReference type="InterPro" id="IPR013422">
    <property type="entry name" value="CRISPR-assoc_prot_Cas5_N"/>
</dbReference>
<dbReference type="GO" id="GO:0043571">
    <property type="term" value="P:maintenance of CRISPR repeat elements"/>
    <property type="evidence" value="ECO:0007669"/>
    <property type="project" value="InterPro"/>
</dbReference>
<comment type="caution">
    <text evidence="3">The sequence shown here is derived from an EMBL/GenBank/DDBJ whole genome shotgun (WGS) entry which is preliminary data.</text>
</comment>
<dbReference type="NCBIfam" id="TIGR02593">
    <property type="entry name" value="CRISPR_cas5"/>
    <property type="match status" value="1"/>
</dbReference>
<dbReference type="Pfam" id="PF09704">
    <property type="entry name" value="Cas_Cas5d"/>
    <property type="match status" value="1"/>
</dbReference>
<evidence type="ECO:0000313" key="3">
    <source>
        <dbReference type="EMBL" id="TDC78268.1"/>
    </source>
</evidence>
<dbReference type="OrthoDB" id="3189549at2"/>
<gene>
    <name evidence="3" type="primary">cas5e</name>
    <name evidence="3" type="ORF">E1283_05395</name>
</gene>